<feature type="domain" description="NXPE C-terminal" evidence="2">
    <location>
        <begin position="408"/>
        <end position="632"/>
    </location>
</feature>
<evidence type="ECO:0000256" key="1">
    <source>
        <dbReference type="SAM" id="Phobius"/>
    </source>
</evidence>
<feature type="transmembrane region" description="Helical" evidence="1">
    <location>
        <begin position="7"/>
        <end position="27"/>
    </location>
</feature>
<dbReference type="RefSeq" id="XP_055892279.1">
    <property type="nucleotide sequence ID" value="XM_056036304.1"/>
</dbReference>
<keyword evidence="3" id="KW-1185">Reference proteome</keyword>
<proteinExistence type="predicted"/>
<sequence>MKQIKKVFFVSLVIIFIAFFLLHRGILSIMKPWTFLNGNITIQLEHSKSKDHHSEATQNSKTARLHILNSDDSKTLKDNFSVVRKVTIHDIMNLFHAKTLDTCSNQCETGRESLCSAVNASDWYTLLKLGNFQVIPYLRKGQYMYEFEKEYMRDPPLKDMRQLPDLKSSKIVISGSDDGKVTCEVPCMLTGRVDLVNGYGQPRRVGGDEVRVWLVDKKTREFRSAGRVTDLNNGSYQISVWCLWPGISKMHVAVPYPREYIRTVIHQTHLSASRFVLGKFLKNGIEEVTLCWSLPNVPGRPCLCNLTEIVGQSFYCGLPLDKRLSCDDWNATSSTPLLQPINVTDAEGRLILTRPTYDITKFTIPNNLQIVVHKNDNLHYLKSCSETGFNVTWDLSTPAGFWKPNKRWSSLHCSRPEMTKEFVESCLSDTTVWFFGDSNSVRLFNDLTALTHCNGLTNSLWPLAGSCSNRKANMTLRFNPHEMPLYQHFHWTPRLGYKSVADYIRATPSVGKYIFIVHYYLHVTPSHLSVLHSRLRHLRDAIAEVASRNPDVLFAFRGPHVVSYDYNYNHAVGGDSLVKFYVQLLLETFRGLRDKVLYLDGWGMSLAIENSLNHPSDSIPEEMIKTVLSFRCNRSGYVKRY</sequence>
<evidence type="ECO:0000259" key="2">
    <source>
        <dbReference type="Pfam" id="PF24536"/>
    </source>
</evidence>
<keyword evidence="1" id="KW-0812">Transmembrane</keyword>
<keyword evidence="1" id="KW-1133">Transmembrane helix</keyword>
<dbReference type="GeneID" id="106059001"/>
<dbReference type="InterPro" id="IPR057106">
    <property type="entry name" value="NXPE4_C"/>
</dbReference>
<dbReference type="Pfam" id="PF24536">
    <property type="entry name" value="NXPE4_C"/>
    <property type="match status" value="1"/>
</dbReference>
<dbReference type="AlphaFoldDB" id="A0A9W3AYI3"/>
<reference evidence="4" key="1">
    <citation type="submission" date="2025-08" db="UniProtKB">
        <authorList>
            <consortium name="RefSeq"/>
        </authorList>
    </citation>
    <scope>IDENTIFICATION</scope>
</reference>
<gene>
    <name evidence="4" type="primary">LOC106059001</name>
</gene>
<name>A0A9W3AYI3_BIOGL</name>
<organism evidence="3 4">
    <name type="scientific">Biomphalaria glabrata</name>
    <name type="common">Bloodfluke planorb</name>
    <name type="synonym">Freshwater snail</name>
    <dbReference type="NCBI Taxonomy" id="6526"/>
    <lineage>
        <taxon>Eukaryota</taxon>
        <taxon>Metazoa</taxon>
        <taxon>Spiralia</taxon>
        <taxon>Lophotrochozoa</taxon>
        <taxon>Mollusca</taxon>
        <taxon>Gastropoda</taxon>
        <taxon>Heterobranchia</taxon>
        <taxon>Euthyneura</taxon>
        <taxon>Panpulmonata</taxon>
        <taxon>Hygrophila</taxon>
        <taxon>Lymnaeoidea</taxon>
        <taxon>Planorbidae</taxon>
        <taxon>Biomphalaria</taxon>
    </lineage>
</organism>
<accession>A0A9W3AYI3</accession>
<evidence type="ECO:0000313" key="3">
    <source>
        <dbReference type="Proteomes" id="UP001165740"/>
    </source>
</evidence>
<evidence type="ECO:0000313" key="4">
    <source>
        <dbReference type="RefSeq" id="XP_055892279.1"/>
    </source>
</evidence>
<dbReference type="PANTHER" id="PTHR16165">
    <property type="entry name" value="NXPE FAMILY MEMBER"/>
    <property type="match status" value="1"/>
</dbReference>
<protein>
    <submittedName>
        <fullName evidence="4">NXPE family member 3-like isoform X1</fullName>
    </submittedName>
</protein>
<dbReference type="PANTHER" id="PTHR16165:SF5">
    <property type="entry name" value="NXPE FAMILY MEMBER 3"/>
    <property type="match status" value="1"/>
</dbReference>
<dbReference type="Proteomes" id="UP001165740">
    <property type="component" value="Chromosome 7"/>
</dbReference>
<keyword evidence="1" id="KW-0472">Membrane</keyword>
<dbReference type="OrthoDB" id="8675562at2759"/>